<dbReference type="GO" id="GO:0043093">
    <property type="term" value="P:FtsZ-dependent cytokinesis"/>
    <property type="evidence" value="ECO:0007669"/>
    <property type="project" value="TreeGrafter"/>
</dbReference>
<evidence type="ECO:0000256" key="1">
    <source>
        <dbReference type="ARBA" id="ARBA00022475"/>
    </source>
</evidence>
<keyword evidence="4 8" id="KW-1133">Transmembrane helix</keyword>
<organism evidence="9 10">
    <name type="scientific">Candidatus Abyssobacteria bacterium SURF_17</name>
    <dbReference type="NCBI Taxonomy" id="2093361"/>
    <lineage>
        <taxon>Bacteria</taxon>
        <taxon>Pseudomonadati</taxon>
        <taxon>Candidatus Hydrogenedentota</taxon>
        <taxon>Candidatus Abyssobacteria</taxon>
    </lineage>
</organism>
<evidence type="ECO:0000256" key="8">
    <source>
        <dbReference type="SAM" id="Phobius"/>
    </source>
</evidence>
<evidence type="ECO:0000256" key="4">
    <source>
        <dbReference type="ARBA" id="ARBA00022989"/>
    </source>
</evidence>
<evidence type="ECO:0000256" key="2">
    <source>
        <dbReference type="ARBA" id="ARBA00022618"/>
    </source>
</evidence>
<evidence type="ECO:0000256" key="5">
    <source>
        <dbReference type="ARBA" id="ARBA00023136"/>
    </source>
</evidence>
<feature type="transmembrane region" description="Helical" evidence="8">
    <location>
        <begin position="12"/>
        <end position="29"/>
    </location>
</feature>
<dbReference type="AlphaFoldDB" id="A0A419EUG0"/>
<keyword evidence="3 8" id="KW-0812">Transmembrane</keyword>
<evidence type="ECO:0000256" key="7">
    <source>
        <dbReference type="SAM" id="Coils"/>
    </source>
</evidence>
<keyword evidence="6" id="KW-0131">Cell cycle</keyword>
<dbReference type="InterPro" id="IPR023081">
    <property type="entry name" value="Cell_div_FtsB"/>
</dbReference>
<evidence type="ECO:0000313" key="10">
    <source>
        <dbReference type="Proteomes" id="UP000285961"/>
    </source>
</evidence>
<keyword evidence="7" id="KW-0175">Coiled coil</keyword>
<dbReference type="PANTHER" id="PTHR37485:SF1">
    <property type="entry name" value="CELL DIVISION PROTEIN FTSB"/>
    <property type="match status" value="1"/>
</dbReference>
<accession>A0A419EUG0</accession>
<evidence type="ECO:0000256" key="3">
    <source>
        <dbReference type="ARBA" id="ARBA00022692"/>
    </source>
</evidence>
<proteinExistence type="predicted"/>
<feature type="coiled-coil region" evidence="7">
    <location>
        <begin position="32"/>
        <end position="73"/>
    </location>
</feature>
<dbReference type="EMBL" id="QZKI01000098">
    <property type="protein sequence ID" value="RJP67856.1"/>
    <property type="molecule type" value="Genomic_DNA"/>
</dbReference>
<dbReference type="InterPro" id="IPR007060">
    <property type="entry name" value="FtsL/DivIC"/>
</dbReference>
<dbReference type="Pfam" id="PF04977">
    <property type="entry name" value="DivIC"/>
    <property type="match status" value="1"/>
</dbReference>
<keyword evidence="1" id="KW-1003">Cell membrane</keyword>
<gene>
    <name evidence="9" type="ORF">C4532_13990</name>
</gene>
<dbReference type="Proteomes" id="UP000285961">
    <property type="component" value="Unassembled WGS sequence"/>
</dbReference>
<sequence>MKTAIKKISRYLLMGVIVAGCAYVLWPGFKRYYAHREQVKQLESEIAKLEIERAELEKQMQALERQDPEHIERLARERLHLTKPGETIFRFKGDQ</sequence>
<dbReference type="PANTHER" id="PTHR37485">
    <property type="entry name" value="CELL DIVISION PROTEIN FTSB"/>
    <property type="match status" value="1"/>
</dbReference>
<evidence type="ECO:0000256" key="6">
    <source>
        <dbReference type="ARBA" id="ARBA00023306"/>
    </source>
</evidence>
<keyword evidence="5 8" id="KW-0472">Membrane</keyword>
<reference evidence="9 10" key="1">
    <citation type="journal article" date="2017" name="ISME J.">
        <title>Energy and carbon metabolisms in a deep terrestrial subsurface fluid microbial community.</title>
        <authorList>
            <person name="Momper L."/>
            <person name="Jungbluth S.P."/>
            <person name="Lee M.D."/>
            <person name="Amend J.P."/>
        </authorList>
    </citation>
    <scope>NUCLEOTIDE SEQUENCE [LARGE SCALE GENOMIC DNA]</scope>
    <source>
        <strain evidence="9">SURF_17</strain>
    </source>
</reference>
<evidence type="ECO:0000313" key="9">
    <source>
        <dbReference type="EMBL" id="RJP67856.1"/>
    </source>
</evidence>
<name>A0A419EUG0_9BACT</name>
<keyword evidence="2" id="KW-0132">Cell division</keyword>
<comment type="caution">
    <text evidence="9">The sequence shown here is derived from an EMBL/GenBank/DDBJ whole genome shotgun (WGS) entry which is preliminary data.</text>
</comment>
<dbReference type="PROSITE" id="PS51257">
    <property type="entry name" value="PROKAR_LIPOPROTEIN"/>
    <property type="match status" value="1"/>
</dbReference>
<protein>
    <submittedName>
        <fullName evidence="9">Septum formation initiator family protein</fullName>
    </submittedName>
</protein>
<dbReference type="GO" id="GO:0030428">
    <property type="term" value="C:cell septum"/>
    <property type="evidence" value="ECO:0007669"/>
    <property type="project" value="TreeGrafter"/>
</dbReference>